<dbReference type="EC" id="3.1.1.47" evidence="4"/>
<keyword evidence="1 4" id="KW-0378">Hydrolase</keyword>
<comment type="catalytic activity">
    <reaction evidence="4">
        <text>a 1-O-alkyl-2-acetyl-sn-glycero-3-phosphocholine + H2O = a 1-O-alkyl-sn-glycero-3-phosphocholine + acetate + H(+)</text>
        <dbReference type="Rhea" id="RHEA:17777"/>
        <dbReference type="ChEBI" id="CHEBI:15377"/>
        <dbReference type="ChEBI" id="CHEBI:15378"/>
        <dbReference type="ChEBI" id="CHEBI:30089"/>
        <dbReference type="ChEBI" id="CHEBI:30909"/>
        <dbReference type="ChEBI" id="CHEBI:36707"/>
        <dbReference type="EC" id="3.1.1.47"/>
    </reaction>
</comment>
<organism evidence="6 7">
    <name type="scientific">Polychaeton citri CBS 116435</name>
    <dbReference type="NCBI Taxonomy" id="1314669"/>
    <lineage>
        <taxon>Eukaryota</taxon>
        <taxon>Fungi</taxon>
        <taxon>Dikarya</taxon>
        <taxon>Ascomycota</taxon>
        <taxon>Pezizomycotina</taxon>
        <taxon>Dothideomycetes</taxon>
        <taxon>Dothideomycetidae</taxon>
        <taxon>Capnodiales</taxon>
        <taxon>Capnodiaceae</taxon>
        <taxon>Polychaeton</taxon>
    </lineage>
</organism>
<keyword evidence="7" id="KW-1185">Reference proteome</keyword>
<dbReference type="PIRSF" id="PIRSF018169">
    <property type="entry name" value="PAF_acetylhydrolase"/>
    <property type="match status" value="1"/>
</dbReference>
<comment type="similarity">
    <text evidence="4">Belongs to the serine esterase family.</text>
</comment>
<dbReference type="PANTHER" id="PTHR10272:SF7">
    <property type="entry name" value="PHOSPHOLIPASE-RELATED"/>
    <property type="match status" value="1"/>
</dbReference>
<evidence type="ECO:0000256" key="4">
    <source>
        <dbReference type="PIRNR" id="PIRNR018169"/>
    </source>
</evidence>
<evidence type="ECO:0000256" key="3">
    <source>
        <dbReference type="ARBA" id="ARBA00023098"/>
    </source>
</evidence>
<protein>
    <recommendedName>
        <fullName evidence="4">Putative phospholipase</fullName>
        <ecNumber evidence="4">3.1.1.47</ecNumber>
    </recommendedName>
</protein>
<gene>
    <name evidence="6" type="ORF">K431DRAFT_287396</name>
</gene>
<dbReference type="EMBL" id="MU003821">
    <property type="protein sequence ID" value="KAF2718661.1"/>
    <property type="molecule type" value="Genomic_DNA"/>
</dbReference>
<dbReference type="Pfam" id="PF03403">
    <property type="entry name" value="PAF-AH_p_II"/>
    <property type="match status" value="1"/>
</dbReference>
<sequence>MPFLNGFPAYHGPYSVGTVDVELPTADLPQAADPPLDASATIAFRIFYPCTPLAAKHQERPVHWIQNPQHESLSALFNFLSGHERVSSWSSMLLRHLRWIQIPAHRNAKLLEPPSGNLNRWPVTVFSHGLAGSRNAYSYICGDLASFGTIVIAPDHRDGSSPIQHVRATEQSEAHTVEPRKYPHVPEAATWKGRDAQLRIRLFEIATIFEALVQIDAGQVSRNLDENYGRNRKKPVEVLQQFRGKLDVHGPGSVTWAGHSFGAATTVQLLKSSYYASERPPTEALLAPSANACITSQITPRSPTLLLDPWCLPFISPDQEWLQNRPLPSYAKSGPNGANVLVVLSEAFFIWSPNLDATKHIVAPPTEASSCPGLGPEGQTAYLPKHARLRRDESPNDSGYASEASVTPQRSQSPNKQLAQGPHFFYTMRSKHLNQSDFGILFPWLTKWSMGAEEPERVLELNVRAMAQTMRNAGIPMGSQDDPEILDTGSSIRRWTPVQLDLSPELRDVRLEKDKIELGKQPTYDAPVASISA</sequence>
<accession>A0A9P4Q5D8</accession>
<dbReference type="InterPro" id="IPR016715">
    <property type="entry name" value="PAF_acetylhydro_eukaryote"/>
</dbReference>
<feature type="compositionally biased region" description="Polar residues" evidence="5">
    <location>
        <begin position="396"/>
        <end position="418"/>
    </location>
</feature>
<dbReference type="GO" id="GO:0003847">
    <property type="term" value="F:1-alkyl-2-acetylglycerophosphocholine esterase activity"/>
    <property type="evidence" value="ECO:0007669"/>
    <property type="project" value="UniProtKB-UniRule"/>
</dbReference>
<keyword evidence="3 4" id="KW-0443">Lipid metabolism</keyword>
<dbReference type="OrthoDB" id="2363873at2759"/>
<comment type="caution">
    <text evidence="6">The sequence shown here is derived from an EMBL/GenBank/DDBJ whole genome shotgun (WGS) entry which is preliminary data.</text>
</comment>
<dbReference type="SUPFAM" id="SSF53474">
    <property type="entry name" value="alpha/beta-Hydrolases"/>
    <property type="match status" value="1"/>
</dbReference>
<evidence type="ECO:0000256" key="2">
    <source>
        <dbReference type="ARBA" id="ARBA00022963"/>
    </source>
</evidence>
<reference evidence="6" key="1">
    <citation type="journal article" date="2020" name="Stud. Mycol.">
        <title>101 Dothideomycetes genomes: a test case for predicting lifestyles and emergence of pathogens.</title>
        <authorList>
            <person name="Haridas S."/>
            <person name="Albert R."/>
            <person name="Binder M."/>
            <person name="Bloem J."/>
            <person name="Labutti K."/>
            <person name="Salamov A."/>
            <person name="Andreopoulos B."/>
            <person name="Baker S."/>
            <person name="Barry K."/>
            <person name="Bills G."/>
            <person name="Bluhm B."/>
            <person name="Cannon C."/>
            <person name="Castanera R."/>
            <person name="Culley D."/>
            <person name="Daum C."/>
            <person name="Ezra D."/>
            <person name="Gonzalez J."/>
            <person name="Henrissat B."/>
            <person name="Kuo A."/>
            <person name="Liang C."/>
            <person name="Lipzen A."/>
            <person name="Lutzoni F."/>
            <person name="Magnuson J."/>
            <person name="Mondo S."/>
            <person name="Nolan M."/>
            <person name="Ohm R."/>
            <person name="Pangilinan J."/>
            <person name="Park H.-J."/>
            <person name="Ramirez L."/>
            <person name="Alfaro M."/>
            <person name="Sun H."/>
            <person name="Tritt A."/>
            <person name="Yoshinaga Y."/>
            <person name="Zwiers L.-H."/>
            <person name="Turgeon B."/>
            <person name="Goodwin S."/>
            <person name="Spatafora J."/>
            <person name="Crous P."/>
            <person name="Grigoriev I."/>
        </authorList>
    </citation>
    <scope>NUCLEOTIDE SEQUENCE</scope>
    <source>
        <strain evidence="6">CBS 116435</strain>
    </source>
</reference>
<dbReference type="Proteomes" id="UP000799441">
    <property type="component" value="Unassembled WGS sequence"/>
</dbReference>
<evidence type="ECO:0000256" key="5">
    <source>
        <dbReference type="SAM" id="MobiDB-lite"/>
    </source>
</evidence>
<dbReference type="InterPro" id="IPR029058">
    <property type="entry name" value="AB_hydrolase_fold"/>
</dbReference>
<feature type="region of interest" description="Disordered" evidence="5">
    <location>
        <begin position="391"/>
        <end position="418"/>
    </location>
</feature>
<evidence type="ECO:0000256" key="1">
    <source>
        <dbReference type="ARBA" id="ARBA00022801"/>
    </source>
</evidence>
<name>A0A9P4Q5D8_9PEZI</name>
<evidence type="ECO:0000313" key="7">
    <source>
        <dbReference type="Proteomes" id="UP000799441"/>
    </source>
</evidence>
<keyword evidence="2 4" id="KW-0442">Lipid degradation</keyword>
<proteinExistence type="inferred from homology"/>
<dbReference type="GO" id="GO:0016042">
    <property type="term" value="P:lipid catabolic process"/>
    <property type="evidence" value="ECO:0007669"/>
    <property type="project" value="UniProtKB-KW"/>
</dbReference>
<dbReference type="PANTHER" id="PTHR10272">
    <property type="entry name" value="PLATELET-ACTIVATING FACTOR ACETYLHYDROLASE"/>
    <property type="match status" value="1"/>
</dbReference>
<dbReference type="Gene3D" id="3.40.50.1820">
    <property type="entry name" value="alpha/beta hydrolase"/>
    <property type="match status" value="1"/>
</dbReference>
<dbReference type="AlphaFoldDB" id="A0A9P4Q5D8"/>
<evidence type="ECO:0000313" key="6">
    <source>
        <dbReference type="EMBL" id="KAF2718661.1"/>
    </source>
</evidence>